<proteinExistence type="predicted"/>
<feature type="region of interest" description="Disordered" evidence="1">
    <location>
        <begin position="1"/>
        <end position="49"/>
    </location>
</feature>
<feature type="region of interest" description="Disordered" evidence="1">
    <location>
        <begin position="294"/>
        <end position="337"/>
    </location>
</feature>
<feature type="compositionally biased region" description="Low complexity" evidence="1">
    <location>
        <begin position="254"/>
        <end position="265"/>
    </location>
</feature>
<evidence type="ECO:0000313" key="2">
    <source>
        <dbReference type="EMBL" id="ORY91613.1"/>
    </source>
</evidence>
<protein>
    <submittedName>
        <fullName evidence="2">Uncharacterized protein</fullName>
    </submittedName>
</protein>
<dbReference type="OrthoDB" id="9895617at2759"/>
<dbReference type="EMBL" id="MCGR01000002">
    <property type="protein sequence ID" value="ORY91613.1"/>
    <property type="molecule type" value="Genomic_DNA"/>
</dbReference>
<feature type="compositionally biased region" description="Basic and acidic residues" evidence="1">
    <location>
        <begin position="498"/>
        <end position="512"/>
    </location>
</feature>
<dbReference type="Proteomes" id="UP000193467">
    <property type="component" value="Unassembled WGS sequence"/>
</dbReference>
<feature type="compositionally biased region" description="Pro residues" evidence="1">
    <location>
        <begin position="303"/>
        <end position="319"/>
    </location>
</feature>
<feature type="region of interest" description="Disordered" evidence="1">
    <location>
        <begin position="498"/>
        <end position="609"/>
    </location>
</feature>
<evidence type="ECO:0000256" key="1">
    <source>
        <dbReference type="SAM" id="MobiDB-lite"/>
    </source>
</evidence>
<sequence length="609" mass="64550">MSTEDIVDGVPSSSDPPPYAASIAAPLLPRSSSTRSLDSHPAFSHPQASATGLPSGYFLLRSRTEGQRTFDLLGHRQNDGAEIGLHPVKEPVLRAGASYQNTLQIPQNNQVLYLDYDGHLNSACASRPIDASLEDGLSLAVTHPIMPIPSRNSHPLPVFKLDPTTSTLHVLFAADPTYPGPDSISTAWRDDYDYIVEAVASKRSQDEASVWTAASDGLASASKEILGGLSTLGDGALATLGGFGDKLGGLGLFTKSTPASPSLEDGPPPPPTPPKAPWDSSRYRGIRGAVASPAPLASSSFPPRSPNPDAPLPSLPPGDPYDSDESDSDPSPYRPLRIVRLPRSTWKEKIPSEVLSRGFGSPQLGLAPASSKEVRKWRRRQWEVVPIVIKARPVDSSPSLGSLFTSRAPSSRPLPPTSSLVDEHNPASTPPSRWSSSLASSAGGLVSTISGTLRTPILTATGRRVPRQDEEDDVRTLFEQSTPAVGDEDAMAIALGDIERFGRTSGERERAARARSAPETSLEEELGSDAHSDSTPSLVAIPLTPAPGPSAFDEPTAPTISSETRDDARVIEEETESADSPKLDGAEPALEEQEQELEGKGKAKEVVAE</sequence>
<evidence type="ECO:0000313" key="3">
    <source>
        <dbReference type="Proteomes" id="UP000193467"/>
    </source>
</evidence>
<feature type="compositionally biased region" description="Pro residues" evidence="1">
    <location>
        <begin position="266"/>
        <end position="276"/>
    </location>
</feature>
<dbReference type="InParanoid" id="A0A1Y2G3S5"/>
<reference evidence="2 3" key="1">
    <citation type="submission" date="2016-07" db="EMBL/GenBank/DDBJ databases">
        <title>Pervasive Adenine N6-methylation of Active Genes in Fungi.</title>
        <authorList>
            <consortium name="DOE Joint Genome Institute"/>
            <person name="Mondo S.J."/>
            <person name="Dannebaum R.O."/>
            <person name="Kuo R.C."/>
            <person name="Labutti K."/>
            <person name="Haridas S."/>
            <person name="Kuo A."/>
            <person name="Salamov A."/>
            <person name="Ahrendt S.R."/>
            <person name="Lipzen A."/>
            <person name="Sullivan W."/>
            <person name="Andreopoulos W.B."/>
            <person name="Clum A."/>
            <person name="Lindquist E."/>
            <person name="Daum C."/>
            <person name="Ramamoorthy G.K."/>
            <person name="Gryganskyi A."/>
            <person name="Culley D."/>
            <person name="Magnuson J.K."/>
            <person name="James T.Y."/>
            <person name="O'Malley M.A."/>
            <person name="Stajich J.E."/>
            <person name="Spatafora J.W."/>
            <person name="Visel A."/>
            <person name="Grigoriev I.V."/>
        </authorList>
    </citation>
    <scope>NUCLEOTIDE SEQUENCE [LARGE SCALE GENOMIC DNA]</scope>
    <source>
        <strain evidence="2 3">62-1032</strain>
    </source>
</reference>
<feature type="compositionally biased region" description="Low complexity" evidence="1">
    <location>
        <begin position="426"/>
        <end position="442"/>
    </location>
</feature>
<accession>A0A1Y2G3S5</accession>
<feature type="compositionally biased region" description="Low complexity" evidence="1">
    <location>
        <begin position="20"/>
        <end position="41"/>
    </location>
</feature>
<name>A0A1Y2G3S5_9BASI</name>
<organism evidence="2 3">
    <name type="scientific">Leucosporidium creatinivorum</name>
    <dbReference type="NCBI Taxonomy" id="106004"/>
    <lineage>
        <taxon>Eukaryota</taxon>
        <taxon>Fungi</taxon>
        <taxon>Dikarya</taxon>
        <taxon>Basidiomycota</taxon>
        <taxon>Pucciniomycotina</taxon>
        <taxon>Microbotryomycetes</taxon>
        <taxon>Leucosporidiales</taxon>
        <taxon>Leucosporidium</taxon>
    </lineage>
</organism>
<comment type="caution">
    <text evidence="2">The sequence shown here is derived from an EMBL/GenBank/DDBJ whole genome shotgun (WGS) entry which is preliminary data.</text>
</comment>
<feature type="compositionally biased region" description="Basic and acidic residues" evidence="1">
    <location>
        <begin position="597"/>
        <end position="609"/>
    </location>
</feature>
<feature type="region of interest" description="Disordered" evidence="1">
    <location>
        <begin position="254"/>
        <end position="281"/>
    </location>
</feature>
<gene>
    <name evidence="2" type="ORF">BCR35DRAFT_298850</name>
</gene>
<dbReference type="AlphaFoldDB" id="A0A1Y2G3S5"/>
<feature type="region of interest" description="Disordered" evidence="1">
    <location>
        <begin position="396"/>
        <end position="485"/>
    </location>
</feature>
<feature type="compositionally biased region" description="Basic and acidic residues" evidence="1">
    <location>
        <begin position="563"/>
        <end position="572"/>
    </location>
</feature>
<dbReference type="STRING" id="106004.A0A1Y2G3S5"/>
<keyword evidence="3" id="KW-1185">Reference proteome</keyword>